<dbReference type="GO" id="GO:0070042">
    <property type="term" value="F:rRNA (uridine-N3-)-methyltransferase activity"/>
    <property type="evidence" value="ECO:0007669"/>
    <property type="project" value="InterPro"/>
</dbReference>
<evidence type="ECO:0000313" key="14">
    <source>
        <dbReference type="Ensembl" id="ENSPMRP00000035976.1"/>
    </source>
</evidence>
<dbReference type="PANTHER" id="PTHR11538">
    <property type="entry name" value="PHENYLALANYL-TRNA SYNTHETASE"/>
    <property type="match status" value="1"/>
</dbReference>
<evidence type="ECO:0000256" key="9">
    <source>
        <dbReference type="ARBA" id="ARBA00023128"/>
    </source>
</evidence>
<reference evidence="14 15" key="1">
    <citation type="journal article" date="2019" name="Proc. Natl. Acad. Sci. U.S.A.">
        <title>Regulatory changes in pterin and carotenoid genes underlie balanced color polymorphisms in the wall lizard.</title>
        <authorList>
            <person name="Andrade P."/>
            <person name="Pinho C."/>
            <person name="Perez I de Lanuza G."/>
            <person name="Afonso S."/>
            <person name="Brejcha J."/>
            <person name="Rubin C.J."/>
            <person name="Wallerman O."/>
            <person name="Pereira P."/>
            <person name="Sabatino S.J."/>
            <person name="Bellati A."/>
            <person name="Pellitteri-Rosa D."/>
            <person name="Bosakova Z."/>
            <person name="Bunikis I."/>
            <person name="Carretero M.A."/>
            <person name="Feiner N."/>
            <person name="Marsik P."/>
            <person name="Pauperio F."/>
            <person name="Salvi D."/>
            <person name="Soler L."/>
            <person name="While G.M."/>
            <person name="Uller T."/>
            <person name="Font E."/>
            <person name="Andersson L."/>
            <person name="Carneiro M."/>
        </authorList>
    </citation>
    <scope>NUCLEOTIDE SEQUENCE</scope>
</reference>
<keyword evidence="9" id="KW-0496">Mitochondrion</keyword>
<keyword evidence="10" id="KW-0030">Aminoacyl-tRNA synthetase</keyword>
<dbReference type="Gene3D" id="3.30.930.10">
    <property type="entry name" value="Bira Bifunctional Protein, Domain 2"/>
    <property type="match status" value="1"/>
</dbReference>
<comment type="similarity">
    <text evidence="2">Belongs to the class-II aminoacyl-tRNA synthetase family.</text>
</comment>
<keyword evidence="15" id="KW-1185">Reference proteome</keyword>
<dbReference type="GO" id="GO:0005759">
    <property type="term" value="C:mitochondrial matrix"/>
    <property type="evidence" value="ECO:0007669"/>
    <property type="project" value="UniProtKB-SubCell"/>
</dbReference>
<dbReference type="FunFam" id="3.30.70.380:FF:000002">
    <property type="entry name" value="phenylalanine--tRNA ligase, mitochondrial"/>
    <property type="match status" value="1"/>
</dbReference>
<dbReference type="GO" id="GO:0005524">
    <property type="term" value="F:ATP binding"/>
    <property type="evidence" value="ECO:0007669"/>
    <property type="project" value="UniProtKB-KW"/>
</dbReference>
<dbReference type="PANTHER" id="PTHR11538:SF26">
    <property type="entry name" value="FERREDOXIN-FOLD ANTICODON-BINDING DOMAIN-CONTAINING PROTEIN 1"/>
    <property type="match status" value="1"/>
</dbReference>
<dbReference type="AlphaFoldDB" id="A0A670KG85"/>
<evidence type="ECO:0000256" key="1">
    <source>
        <dbReference type="ARBA" id="ARBA00004305"/>
    </source>
</evidence>
<protein>
    <recommendedName>
        <fullName evidence="3">phenylalanine--tRNA ligase</fullName>
        <ecNumber evidence="3">6.1.1.20</ecNumber>
    </recommendedName>
    <alternativeName>
        <fullName evidence="11">Phenylalanyl-tRNA synthetase</fullName>
    </alternativeName>
</protein>
<dbReference type="Pfam" id="PF10354">
    <property type="entry name" value="BMT5-like"/>
    <property type="match status" value="1"/>
</dbReference>
<dbReference type="Ensembl" id="ENSPMRT00000038123.1">
    <property type="protein sequence ID" value="ENSPMRP00000035976.1"/>
    <property type="gene ID" value="ENSPMRG00000023233.1"/>
</dbReference>
<evidence type="ECO:0000313" key="15">
    <source>
        <dbReference type="Proteomes" id="UP000472272"/>
    </source>
</evidence>
<evidence type="ECO:0000256" key="2">
    <source>
        <dbReference type="ARBA" id="ARBA00008226"/>
    </source>
</evidence>
<dbReference type="OrthoDB" id="273345at2759"/>
<keyword evidence="7" id="KW-0648">Protein biosynthesis</keyword>
<dbReference type="GO" id="GO:0004826">
    <property type="term" value="F:phenylalanine-tRNA ligase activity"/>
    <property type="evidence" value="ECO:0007669"/>
    <property type="project" value="UniProtKB-EC"/>
</dbReference>
<reference evidence="14" key="3">
    <citation type="submission" date="2025-09" db="UniProtKB">
        <authorList>
            <consortium name="Ensembl"/>
        </authorList>
    </citation>
    <scope>IDENTIFICATION</scope>
</reference>
<dbReference type="GO" id="GO:0006412">
    <property type="term" value="P:translation"/>
    <property type="evidence" value="ECO:0007669"/>
    <property type="project" value="UniProtKB-KW"/>
</dbReference>
<dbReference type="InterPro" id="IPR019446">
    <property type="entry name" value="BMT5-like"/>
</dbReference>
<reference evidence="14" key="2">
    <citation type="submission" date="2025-08" db="UniProtKB">
        <authorList>
            <consortium name="Ensembl"/>
        </authorList>
    </citation>
    <scope>IDENTIFICATION</scope>
</reference>
<dbReference type="SMART" id="SM00896">
    <property type="entry name" value="FDX-ACB"/>
    <property type="match status" value="1"/>
</dbReference>
<dbReference type="GO" id="GO:0070475">
    <property type="term" value="P:rRNA base methylation"/>
    <property type="evidence" value="ECO:0007669"/>
    <property type="project" value="InterPro"/>
</dbReference>
<proteinExistence type="inferred from homology"/>
<keyword evidence="5" id="KW-0547">Nucleotide-binding</keyword>
<organism evidence="14 15">
    <name type="scientific">Podarcis muralis</name>
    <name type="common">Wall lizard</name>
    <name type="synonym">Lacerta muralis</name>
    <dbReference type="NCBI Taxonomy" id="64176"/>
    <lineage>
        <taxon>Eukaryota</taxon>
        <taxon>Metazoa</taxon>
        <taxon>Chordata</taxon>
        <taxon>Craniata</taxon>
        <taxon>Vertebrata</taxon>
        <taxon>Euteleostomi</taxon>
        <taxon>Lepidosauria</taxon>
        <taxon>Squamata</taxon>
        <taxon>Bifurcata</taxon>
        <taxon>Unidentata</taxon>
        <taxon>Episquamata</taxon>
        <taxon>Laterata</taxon>
        <taxon>Lacertibaenia</taxon>
        <taxon>Lacertidae</taxon>
        <taxon>Podarcis</taxon>
    </lineage>
</organism>
<evidence type="ECO:0000256" key="5">
    <source>
        <dbReference type="ARBA" id="ARBA00022741"/>
    </source>
</evidence>
<comment type="catalytic activity">
    <reaction evidence="12">
        <text>tRNA(Phe) + L-phenylalanine + ATP = L-phenylalanyl-tRNA(Phe) + AMP + diphosphate + H(+)</text>
        <dbReference type="Rhea" id="RHEA:19413"/>
        <dbReference type="Rhea" id="RHEA-COMP:9668"/>
        <dbReference type="Rhea" id="RHEA-COMP:9699"/>
        <dbReference type="ChEBI" id="CHEBI:15378"/>
        <dbReference type="ChEBI" id="CHEBI:30616"/>
        <dbReference type="ChEBI" id="CHEBI:33019"/>
        <dbReference type="ChEBI" id="CHEBI:58095"/>
        <dbReference type="ChEBI" id="CHEBI:78442"/>
        <dbReference type="ChEBI" id="CHEBI:78531"/>
        <dbReference type="ChEBI" id="CHEBI:456215"/>
        <dbReference type="EC" id="6.1.1.20"/>
    </reaction>
</comment>
<accession>A0A670KG85</accession>
<gene>
    <name evidence="14" type="primary">ALG9</name>
</gene>
<evidence type="ECO:0000256" key="12">
    <source>
        <dbReference type="ARBA" id="ARBA00049255"/>
    </source>
</evidence>
<evidence type="ECO:0000256" key="4">
    <source>
        <dbReference type="ARBA" id="ARBA00022598"/>
    </source>
</evidence>
<dbReference type="Gene3D" id="3.40.50.150">
    <property type="entry name" value="Vaccinia Virus protein VP39"/>
    <property type="match status" value="1"/>
</dbReference>
<evidence type="ECO:0000256" key="3">
    <source>
        <dbReference type="ARBA" id="ARBA00012814"/>
    </source>
</evidence>
<dbReference type="InterPro" id="IPR029063">
    <property type="entry name" value="SAM-dependent_MTases_sf"/>
</dbReference>
<dbReference type="PROSITE" id="PS51447">
    <property type="entry name" value="FDX_ACB"/>
    <property type="match status" value="1"/>
</dbReference>
<feature type="domain" description="FDX-ACB" evidence="13">
    <location>
        <begin position="536"/>
        <end position="629"/>
    </location>
</feature>
<dbReference type="SUPFAM" id="SSF53335">
    <property type="entry name" value="S-adenosyl-L-methionine-dependent methyltransferases"/>
    <property type="match status" value="1"/>
</dbReference>
<evidence type="ECO:0000256" key="7">
    <source>
        <dbReference type="ARBA" id="ARBA00022917"/>
    </source>
</evidence>
<comment type="subcellular location">
    <subcellularLocation>
        <location evidence="1">Mitochondrion matrix</location>
    </subcellularLocation>
</comment>
<keyword evidence="8" id="KW-0809">Transit peptide</keyword>
<evidence type="ECO:0000256" key="6">
    <source>
        <dbReference type="ARBA" id="ARBA00022840"/>
    </source>
</evidence>
<evidence type="ECO:0000256" key="11">
    <source>
        <dbReference type="ARBA" id="ARBA00031194"/>
    </source>
</evidence>
<dbReference type="SUPFAM" id="SSF54991">
    <property type="entry name" value="Anticodon-binding domain of PheRS"/>
    <property type="match status" value="1"/>
</dbReference>
<keyword evidence="4" id="KW-0436">Ligase</keyword>
<dbReference type="Gene3D" id="3.30.70.380">
    <property type="entry name" value="Ferrodoxin-fold anticodon-binding domain"/>
    <property type="match status" value="1"/>
</dbReference>
<dbReference type="Pfam" id="PF03147">
    <property type="entry name" value="FDX-ACB"/>
    <property type="match status" value="1"/>
</dbReference>
<name>A0A670KG85_PODMU</name>
<dbReference type="FunFam" id="3.40.50.150:FF:000361">
    <property type="entry name" value="Ferredoxin-fold anticodon-binding domain-containing protein 1 homolog"/>
    <property type="match status" value="1"/>
</dbReference>
<sequence length="629" mass="70645">MRPLHHQPCLLLVGEGNFSFSASLCEARNCEAHIVATCYESEATATRQAVAKSNIQYLRDRGAKVLFCVDCTKLKEHFLPADWKFDCIYFNFPHCGRKAGVKKNRELLARFFFSCAEVLAEKGEVHVALCRGQGGTPADQPVREWHNSWQVVAMAAEAGFILSDIHPFNIGDACRYKCTGYRSQDKPFHVEGALNHIFTQSVPFQHPKPMICQTELEGKLVSFLVPEIFLDKINRGFLDTNSEHPIRTINEKLTDELGKSFPVQKVSASLSLMFQDRHSSPSTPDATWMVPAAKSNPKAKSVVNKTAADTEAFAFPSGFPAWDDTDQGGNLISWERDWIFGHYCLRPSLLVSLHRTVQDRELPLGTFLVLSGLAFRKCKLSAHALPIFHESVFICVVNKGTEEACSQLLAENLTSTLCALLQPSGFKLDCTVDEPKTQLNTFANPELQLLKSKYFFSVTPDTSDPDPNKLCVGTVSTTPWQPTSIDREIVCASLNLDLLAMHVCEIFDWRMLWTSDERFLNQFAGGHLGLFKSFSLYPVSYVHDVSFWVPKPEEFNETQLHAIARCVSSESVVSIQLLDSFQHPGTGQTSLCYRITYQSCDKALSRQQVATMQVNLRKEIQRCLHVTLR</sequence>
<dbReference type="Proteomes" id="UP000472272">
    <property type="component" value="Chromosome 15"/>
</dbReference>
<dbReference type="EC" id="6.1.1.20" evidence="3"/>
<keyword evidence="6" id="KW-0067">ATP-binding</keyword>
<evidence type="ECO:0000256" key="10">
    <source>
        <dbReference type="ARBA" id="ARBA00023146"/>
    </source>
</evidence>
<dbReference type="InterPro" id="IPR045864">
    <property type="entry name" value="aa-tRNA-synth_II/BPL/LPL"/>
</dbReference>
<dbReference type="InterPro" id="IPR036690">
    <property type="entry name" value="Fdx_antiC-bd_sf"/>
</dbReference>
<evidence type="ECO:0000256" key="8">
    <source>
        <dbReference type="ARBA" id="ARBA00022946"/>
    </source>
</evidence>
<dbReference type="GeneTree" id="ENSGT00950000183090"/>
<evidence type="ECO:0000259" key="13">
    <source>
        <dbReference type="PROSITE" id="PS51447"/>
    </source>
</evidence>
<dbReference type="InterPro" id="IPR005121">
    <property type="entry name" value="Fdx_antiC-bd"/>
</dbReference>